<dbReference type="CDD" id="cd00118">
    <property type="entry name" value="LysM"/>
    <property type="match status" value="1"/>
</dbReference>
<dbReference type="InterPro" id="IPR018392">
    <property type="entry name" value="LysM"/>
</dbReference>
<name>A0A4Q5A740_9BIFI</name>
<dbReference type="PROSITE" id="PS51782">
    <property type="entry name" value="LYSM"/>
    <property type="match status" value="1"/>
</dbReference>
<evidence type="ECO:0000313" key="2">
    <source>
        <dbReference type="EMBL" id="RYQ19921.1"/>
    </source>
</evidence>
<dbReference type="RefSeq" id="WP_101442086.1">
    <property type="nucleotide sequence ID" value="NZ_PCHF01000007.1"/>
</dbReference>
<dbReference type="InterPro" id="IPR036779">
    <property type="entry name" value="LysM_dom_sf"/>
</dbReference>
<evidence type="ECO:0000259" key="1">
    <source>
        <dbReference type="PROSITE" id="PS51782"/>
    </source>
</evidence>
<dbReference type="Gene3D" id="3.10.350.10">
    <property type="entry name" value="LysM domain"/>
    <property type="match status" value="1"/>
</dbReference>
<proteinExistence type="predicted"/>
<evidence type="ECO:0000313" key="3">
    <source>
        <dbReference type="Proteomes" id="UP000294221"/>
    </source>
</evidence>
<dbReference type="Proteomes" id="UP000294221">
    <property type="component" value="Unassembled WGS sequence"/>
</dbReference>
<accession>A0A4Q5A740</accession>
<reference evidence="2 3" key="1">
    <citation type="submission" date="2018-12" db="EMBL/GenBank/DDBJ databases">
        <title>Unveiling genomic diversity among members of the Bifidobacterium pseudolongum species, a widely distributed gut commensal of the animal kingdom.</title>
        <authorList>
            <person name="Lugli G.A."/>
            <person name="Duranti S."/>
            <person name="Albert K."/>
            <person name="Mancabelli L."/>
            <person name="Napoli S."/>
            <person name="Viappiani A."/>
            <person name="Anzalone R."/>
            <person name="Longhi G."/>
            <person name="Milani C."/>
            <person name="Turroni F."/>
            <person name="Alessandri G."/>
            <person name="Sela D.A."/>
            <person name="Van Sinderen D."/>
            <person name="Ventura M."/>
        </authorList>
    </citation>
    <scope>NUCLEOTIDE SEQUENCE [LARGE SCALE GENOMIC DNA]</scope>
    <source>
        <strain evidence="2 3">2054B</strain>
    </source>
</reference>
<dbReference type="SMART" id="SM00257">
    <property type="entry name" value="LysM"/>
    <property type="match status" value="1"/>
</dbReference>
<organism evidence="2 3">
    <name type="scientific">Bifidobacterium pseudolongum subsp. pseudolongum</name>
    <dbReference type="NCBI Taxonomy" id="31954"/>
    <lineage>
        <taxon>Bacteria</taxon>
        <taxon>Bacillati</taxon>
        <taxon>Actinomycetota</taxon>
        <taxon>Actinomycetes</taxon>
        <taxon>Bifidobacteriales</taxon>
        <taxon>Bifidobacteriaceae</taxon>
        <taxon>Bifidobacterium</taxon>
    </lineage>
</organism>
<feature type="domain" description="LysM" evidence="1">
    <location>
        <begin position="63"/>
        <end position="111"/>
    </location>
</feature>
<dbReference type="Pfam" id="PF01476">
    <property type="entry name" value="LysM"/>
    <property type="match status" value="1"/>
</dbReference>
<dbReference type="AlphaFoldDB" id="A0A4Q5A740"/>
<comment type="caution">
    <text evidence="2">The sequence shown here is derived from an EMBL/GenBank/DDBJ whole genome shotgun (WGS) entry which is preliminary data.</text>
</comment>
<sequence>MSALASHSSRASSAVWAAGAKAHVRMWLIVLAVLVCLGVALASHMPGIGEQAAYAGYESTEVVHYTVRPGDTLWSIADRFTDAPAAQVVECLKAVNGLDDSRIVAGQHLIIPV</sequence>
<dbReference type="EMBL" id="RYUN01000008">
    <property type="protein sequence ID" value="RYQ19921.1"/>
    <property type="molecule type" value="Genomic_DNA"/>
</dbReference>
<gene>
    <name evidence="2" type="ORF">PG2054B_1229</name>
</gene>
<dbReference type="SUPFAM" id="SSF54106">
    <property type="entry name" value="LysM domain"/>
    <property type="match status" value="1"/>
</dbReference>
<protein>
    <submittedName>
        <fullName evidence="2">Peptidoglycan-binding protein</fullName>
    </submittedName>
</protein>